<protein>
    <recommendedName>
        <fullName evidence="4">FCP1 homology domain-containing protein</fullName>
    </recommendedName>
</protein>
<dbReference type="Pfam" id="PF18143">
    <property type="entry name" value="HAD_SAK_2"/>
    <property type="match status" value="1"/>
</dbReference>
<evidence type="ECO:0000313" key="2">
    <source>
        <dbReference type="EMBL" id="OLQ07920.1"/>
    </source>
</evidence>
<dbReference type="Proteomes" id="UP000186817">
    <property type="component" value="Unassembled WGS sequence"/>
</dbReference>
<accession>A0A1Q9EKH8</accession>
<proteinExistence type="predicted"/>
<gene>
    <name evidence="2" type="ORF">AK812_SmicGene8642</name>
</gene>
<feature type="compositionally biased region" description="Low complexity" evidence="1">
    <location>
        <begin position="14"/>
        <end position="24"/>
    </location>
</feature>
<organism evidence="2 3">
    <name type="scientific">Symbiodinium microadriaticum</name>
    <name type="common">Dinoflagellate</name>
    <name type="synonym">Zooxanthella microadriatica</name>
    <dbReference type="NCBI Taxonomy" id="2951"/>
    <lineage>
        <taxon>Eukaryota</taxon>
        <taxon>Sar</taxon>
        <taxon>Alveolata</taxon>
        <taxon>Dinophyceae</taxon>
        <taxon>Suessiales</taxon>
        <taxon>Symbiodiniaceae</taxon>
        <taxon>Symbiodinium</taxon>
    </lineage>
</organism>
<feature type="compositionally biased region" description="Acidic residues" evidence="1">
    <location>
        <begin position="234"/>
        <end position="248"/>
    </location>
</feature>
<keyword evidence="3" id="KW-1185">Reference proteome</keyword>
<evidence type="ECO:0000256" key="1">
    <source>
        <dbReference type="SAM" id="MobiDB-lite"/>
    </source>
</evidence>
<feature type="region of interest" description="Disordered" evidence="1">
    <location>
        <begin position="1"/>
        <end position="82"/>
    </location>
</feature>
<dbReference type="AlphaFoldDB" id="A0A1Q9EKH8"/>
<comment type="caution">
    <text evidence="2">The sequence shown here is derived from an EMBL/GenBank/DDBJ whole genome shotgun (WGS) entry which is preliminary data.</text>
</comment>
<dbReference type="OrthoDB" id="410307at2759"/>
<reference evidence="2 3" key="1">
    <citation type="submission" date="2016-02" db="EMBL/GenBank/DDBJ databases">
        <title>Genome analysis of coral dinoflagellate symbionts highlights evolutionary adaptations to a symbiotic lifestyle.</title>
        <authorList>
            <person name="Aranda M."/>
            <person name="Li Y."/>
            <person name="Liew Y.J."/>
            <person name="Baumgarten S."/>
            <person name="Simakov O."/>
            <person name="Wilson M."/>
            <person name="Piel J."/>
            <person name="Ashoor H."/>
            <person name="Bougouffa S."/>
            <person name="Bajic V.B."/>
            <person name="Ryu T."/>
            <person name="Ravasi T."/>
            <person name="Bayer T."/>
            <person name="Micklem G."/>
            <person name="Kim H."/>
            <person name="Bhak J."/>
            <person name="Lajeunesse T.C."/>
            <person name="Voolstra C.R."/>
        </authorList>
    </citation>
    <scope>NUCLEOTIDE SEQUENCE [LARGE SCALE GENOMIC DNA]</scope>
    <source>
        <strain evidence="2 3">CCMP2467</strain>
    </source>
</reference>
<feature type="region of interest" description="Disordered" evidence="1">
    <location>
        <begin position="229"/>
        <end position="260"/>
    </location>
</feature>
<dbReference type="EMBL" id="LSRX01000129">
    <property type="protein sequence ID" value="OLQ07920.1"/>
    <property type="molecule type" value="Genomic_DNA"/>
</dbReference>
<evidence type="ECO:0000313" key="3">
    <source>
        <dbReference type="Proteomes" id="UP000186817"/>
    </source>
</evidence>
<sequence>MLNLAAPVQPPAPVADDPLPDGAGWNTPETKLKAPSSQKRLESWDSDSTMASTSPSPSASQSMTMSFEKQVKPKTLPQPCGQRGSDCKKLIFMDVDGVLHAANFAPTSFSKPCMEALAMIVRETGAQIILSSTWRLWDGSTGRKAVDKALKLHGIPKLAGQTPDLKGAVGRPNEILEYLKSCEGGPAKWIALDDMDMRAELGDRLVMTHATKGLRPRDARRAIALLNDWPLPDCDSDSDSDWSDDEDGAYSSDVSHRESF</sequence>
<evidence type="ECO:0008006" key="4">
    <source>
        <dbReference type="Google" id="ProtNLM"/>
    </source>
</evidence>
<feature type="compositionally biased region" description="Low complexity" evidence="1">
    <location>
        <begin position="46"/>
        <end position="66"/>
    </location>
</feature>
<name>A0A1Q9EKH8_SYMMI</name>